<keyword evidence="2" id="KW-1185">Reference proteome</keyword>
<name>A0A1N6ED87_9FLAO</name>
<sequence>MLGDQCLFFLEAVSRFPLILLAQPQFANACCGVSVTIGASLQFGNLDMEVYLIERLREPQPDSAENKTFTIRFVTFCHPEVFDGLSKCPTHN</sequence>
<organism evidence="1 2">
    <name type="scientific">Epilithonimonas zeae</name>
    <dbReference type="NCBI Taxonomy" id="1416779"/>
    <lineage>
        <taxon>Bacteria</taxon>
        <taxon>Pseudomonadati</taxon>
        <taxon>Bacteroidota</taxon>
        <taxon>Flavobacteriia</taxon>
        <taxon>Flavobacteriales</taxon>
        <taxon>Weeksellaceae</taxon>
        <taxon>Chryseobacterium group</taxon>
        <taxon>Epilithonimonas</taxon>
    </lineage>
</organism>
<evidence type="ECO:0000313" key="2">
    <source>
        <dbReference type="Proteomes" id="UP000185207"/>
    </source>
</evidence>
<protein>
    <submittedName>
        <fullName evidence="1">Uncharacterized protein</fullName>
    </submittedName>
</protein>
<gene>
    <name evidence="1" type="ORF">SAMN05444409_0503</name>
</gene>
<dbReference type="Proteomes" id="UP000185207">
    <property type="component" value="Unassembled WGS sequence"/>
</dbReference>
<dbReference type="EMBL" id="FSRK01000001">
    <property type="protein sequence ID" value="SIN80989.1"/>
    <property type="molecule type" value="Genomic_DNA"/>
</dbReference>
<accession>A0A1N6ED87</accession>
<dbReference type="STRING" id="1416779.SAMN05444409_0503"/>
<dbReference type="AlphaFoldDB" id="A0A1N6ED87"/>
<reference evidence="2" key="1">
    <citation type="submission" date="2016-11" db="EMBL/GenBank/DDBJ databases">
        <authorList>
            <person name="Varghese N."/>
            <person name="Submissions S."/>
        </authorList>
    </citation>
    <scope>NUCLEOTIDE SEQUENCE [LARGE SCALE GENOMIC DNA]</scope>
    <source>
        <strain evidence="2">DSM 27623</strain>
    </source>
</reference>
<evidence type="ECO:0000313" key="1">
    <source>
        <dbReference type="EMBL" id="SIN80989.1"/>
    </source>
</evidence>
<proteinExistence type="predicted"/>